<evidence type="ECO:0000313" key="10">
    <source>
        <dbReference type="EMBL" id="OEG73932.1"/>
    </source>
</evidence>
<dbReference type="InterPro" id="IPR043760">
    <property type="entry name" value="PycTM_dom"/>
</dbReference>
<evidence type="ECO:0000256" key="4">
    <source>
        <dbReference type="ARBA" id="ARBA00022741"/>
    </source>
</evidence>
<dbReference type="OrthoDB" id="2084475at2"/>
<gene>
    <name evidence="10" type="ORF">BEL05_08470</name>
</gene>
<feature type="domain" description="Pycsar effector protein" evidence="9">
    <location>
        <begin position="5"/>
        <end position="169"/>
    </location>
</feature>
<evidence type="ECO:0000256" key="6">
    <source>
        <dbReference type="ARBA" id="ARBA00023118"/>
    </source>
</evidence>
<accession>A0A1E5ITS3</accession>
<evidence type="ECO:0000256" key="1">
    <source>
        <dbReference type="ARBA" id="ARBA00004236"/>
    </source>
</evidence>
<keyword evidence="2" id="KW-1003">Cell membrane</keyword>
<evidence type="ECO:0000256" key="3">
    <source>
        <dbReference type="ARBA" id="ARBA00022692"/>
    </source>
</evidence>
<dbReference type="Pfam" id="PF18967">
    <property type="entry name" value="PycTM"/>
    <property type="match status" value="1"/>
</dbReference>
<keyword evidence="3 8" id="KW-0812">Transmembrane</keyword>
<keyword evidence="5 8" id="KW-1133">Transmembrane helix</keyword>
<dbReference type="STRING" id="23.BEL05_08470"/>
<evidence type="ECO:0000256" key="2">
    <source>
        <dbReference type="ARBA" id="ARBA00022475"/>
    </source>
</evidence>
<evidence type="ECO:0000259" key="9">
    <source>
        <dbReference type="Pfam" id="PF18967"/>
    </source>
</evidence>
<feature type="transmembrane region" description="Helical" evidence="8">
    <location>
        <begin position="23"/>
        <end position="42"/>
    </location>
</feature>
<evidence type="ECO:0000256" key="7">
    <source>
        <dbReference type="ARBA" id="ARBA00023136"/>
    </source>
</evidence>
<dbReference type="EMBL" id="MCBT01000032">
    <property type="protein sequence ID" value="OEG73932.1"/>
    <property type="molecule type" value="Genomic_DNA"/>
</dbReference>
<keyword evidence="6" id="KW-0051">Antiviral defense</keyword>
<dbReference type="GO" id="GO:0005886">
    <property type="term" value="C:plasma membrane"/>
    <property type="evidence" value="ECO:0007669"/>
    <property type="project" value="UniProtKB-SubCell"/>
</dbReference>
<protein>
    <recommendedName>
        <fullName evidence="9">Pycsar effector protein domain-containing protein</fullName>
    </recommendedName>
</protein>
<comment type="subcellular location">
    <subcellularLocation>
        <location evidence="1">Cell membrane</location>
    </subcellularLocation>
</comment>
<reference evidence="10 11" key="1">
    <citation type="submission" date="2016-07" db="EMBL/GenBank/DDBJ databases">
        <title>Whole-genome of two Shewanella species isolated from a digestive organ of sea cucumber Apostichopus japonicus Selenka 1867.</title>
        <authorList>
            <person name="Hong H.-H."/>
            <person name="Choi H."/>
            <person name="Cheon S."/>
            <person name="Oh J.-S."/>
            <person name="Lee H.-G."/>
            <person name="Park C."/>
        </authorList>
    </citation>
    <scope>NUCLEOTIDE SEQUENCE [LARGE SCALE GENOMIC DNA]</scope>
    <source>
        <strain evidence="10 11">CSB03KR</strain>
    </source>
</reference>
<dbReference type="GO" id="GO:0000166">
    <property type="term" value="F:nucleotide binding"/>
    <property type="evidence" value="ECO:0007669"/>
    <property type="project" value="UniProtKB-KW"/>
</dbReference>
<dbReference type="RefSeq" id="WP_069671140.1">
    <property type="nucleotide sequence ID" value="NZ_MCBT01000032.1"/>
</dbReference>
<evidence type="ECO:0000256" key="8">
    <source>
        <dbReference type="SAM" id="Phobius"/>
    </source>
</evidence>
<name>A0A1E5ITS3_SHECO</name>
<sequence>MDEKLKDIFSNINDWLKYAEAKSATLIAGNGAIIFGFSRLGLNENINCYLGYYLFFCGFLSLISLSICLLSIIPALNMPWDSKPSGTNDSDNILFFRDIAKYTPLSYLNKLAVKIGQEHVDVTGFQKDLAFQIISNSTIANKKYTYFNIAIWFTLSAIVSPVITIIFYISRSKN</sequence>
<feature type="transmembrane region" description="Helical" evidence="8">
    <location>
        <begin position="149"/>
        <end position="169"/>
    </location>
</feature>
<keyword evidence="4" id="KW-0547">Nucleotide-binding</keyword>
<dbReference type="GO" id="GO:0051607">
    <property type="term" value="P:defense response to virus"/>
    <property type="evidence" value="ECO:0007669"/>
    <property type="project" value="UniProtKB-KW"/>
</dbReference>
<dbReference type="AlphaFoldDB" id="A0A1E5ITS3"/>
<organism evidence="10 11">
    <name type="scientific">Shewanella colwelliana</name>
    <name type="common">Alteromonas colwelliana</name>
    <dbReference type="NCBI Taxonomy" id="23"/>
    <lineage>
        <taxon>Bacteria</taxon>
        <taxon>Pseudomonadati</taxon>
        <taxon>Pseudomonadota</taxon>
        <taxon>Gammaproteobacteria</taxon>
        <taxon>Alteromonadales</taxon>
        <taxon>Shewanellaceae</taxon>
        <taxon>Shewanella</taxon>
    </lineage>
</organism>
<keyword evidence="7 8" id="KW-0472">Membrane</keyword>
<comment type="caution">
    <text evidence="10">The sequence shown here is derived from an EMBL/GenBank/DDBJ whole genome shotgun (WGS) entry which is preliminary data.</text>
</comment>
<evidence type="ECO:0000256" key="5">
    <source>
        <dbReference type="ARBA" id="ARBA00022989"/>
    </source>
</evidence>
<proteinExistence type="predicted"/>
<feature type="transmembrane region" description="Helical" evidence="8">
    <location>
        <begin position="49"/>
        <end position="73"/>
    </location>
</feature>
<dbReference type="Proteomes" id="UP000095230">
    <property type="component" value="Unassembled WGS sequence"/>
</dbReference>
<evidence type="ECO:0000313" key="11">
    <source>
        <dbReference type="Proteomes" id="UP000095230"/>
    </source>
</evidence>